<dbReference type="AlphaFoldDB" id="A0AAW3LSN2"/>
<gene>
    <name evidence="1" type="ORF">AO287_21195</name>
</gene>
<organism evidence="1 2">
    <name type="scientific">Pseudomonas savastanoi</name>
    <name type="common">Pseudomonas syringae pv. savastanoi</name>
    <dbReference type="NCBI Taxonomy" id="29438"/>
    <lineage>
        <taxon>Bacteria</taxon>
        <taxon>Pseudomonadati</taxon>
        <taxon>Pseudomonadota</taxon>
        <taxon>Gammaproteobacteria</taxon>
        <taxon>Pseudomonadales</taxon>
        <taxon>Pseudomonadaceae</taxon>
        <taxon>Pseudomonas</taxon>
    </lineage>
</organism>
<evidence type="ECO:0000313" key="1">
    <source>
        <dbReference type="EMBL" id="KTC57295.1"/>
    </source>
</evidence>
<sequence>MTPDRLPTLLTHEEYTGMMRDLDTAGHWMRGQLALKQSTAGASQMAADACQAIDDNHSSTQPHARREA</sequence>
<dbReference type="Proteomes" id="UP000054513">
    <property type="component" value="Unassembled WGS sequence"/>
</dbReference>
<protein>
    <submittedName>
        <fullName evidence="1">Uncharacterized protein</fullName>
    </submittedName>
</protein>
<evidence type="ECO:0000313" key="2">
    <source>
        <dbReference type="Proteomes" id="UP000054513"/>
    </source>
</evidence>
<proteinExistence type="predicted"/>
<accession>A0AAW3LSN2</accession>
<reference evidence="1 2" key="1">
    <citation type="submission" date="2015-09" db="EMBL/GenBank/DDBJ databases">
        <title>Genome sequence of ICMP 19499.</title>
        <authorList>
            <person name="Visnovsky S.B."/>
            <person name="Lu A."/>
            <person name="Panda P."/>
            <person name="Pitman A.R."/>
        </authorList>
    </citation>
    <scope>NUCLEOTIDE SEQUENCE [LARGE SCALE GENOMIC DNA]</scope>
    <source>
        <strain evidence="1 2">ICMP 19499</strain>
    </source>
</reference>
<comment type="caution">
    <text evidence="1">The sequence shown here is derived from an EMBL/GenBank/DDBJ whole genome shotgun (WGS) entry which is preliminary data.</text>
</comment>
<name>A0AAW3LSN2_PSESS</name>
<dbReference type="EMBL" id="LKCI01000092">
    <property type="protein sequence ID" value="KTC57295.1"/>
    <property type="molecule type" value="Genomic_DNA"/>
</dbReference>